<reference evidence="3" key="1">
    <citation type="submission" date="2024-07" db="EMBL/GenBank/DDBJ databases">
        <authorList>
            <person name="Jiang Y."/>
            <person name="Qin Q."/>
        </authorList>
    </citation>
    <scope>NUCLEOTIDE SEQUENCE</scope>
    <source>
        <strain evidence="3">SD03</strain>
    </source>
</reference>
<evidence type="ECO:0000256" key="1">
    <source>
        <dbReference type="SAM" id="Phobius"/>
    </source>
</evidence>
<keyword evidence="1" id="KW-0812">Transmembrane</keyword>
<dbReference type="RefSeq" id="WP_058155395.1">
    <property type="nucleotide sequence ID" value="NZ_CP162514.1"/>
</dbReference>
<protein>
    <submittedName>
        <fullName evidence="3">PH domain-containing protein</fullName>
    </submittedName>
</protein>
<dbReference type="PANTHER" id="PTHR34473:SF2">
    <property type="entry name" value="UPF0699 TRANSMEMBRANE PROTEIN YDBT"/>
    <property type="match status" value="1"/>
</dbReference>
<feature type="domain" description="YdbS-like PH" evidence="2">
    <location>
        <begin position="92"/>
        <end position="149"/>
    </location>
</feature>
<proteinExistence type="predicted"/>
<dbReference type="InterPro" id="IPR005182">
    <property type="entry name" value="YdbS-like_PH"/>
</dbReference>
<dbReference type="AlphaFoldDB" id="A0AB39AUL3"/>
<sequence length="181" mass="20366">MEHSVFTNQQITDLPQHKSIVFEPLADKALLHAQLNWLLFFIPFCLVLAAVCYFNTDFAAMAQGYLLVAVPLLILLCMLYSVFSIKLQGSALRTHDIAFKKGIIWQQVTILPLARVQHIEIHRGPIERKLGLASLRLYSAGGMSADLQISGLTHEKCKNIRQFVQSYRHDETASEVAAIEC</sequence>
<feature type="transmembrane region" description="Helical" evidence="1">
    <location>
        <begin position="62"/>
        <end position="83"/>
    </location>
</feature>
<keyword evidence="1" id="KW-0472">Membrane</keyword>
<feature type="transmembrane region" description="Helical" evidence="1">
    <location>
        <begin position="37"/>
        <end position="56"/>
    </location>
</feature>
<name>A0AB39AUL3_9GAMM</name>
<dbReference type="PANTHER" id="PTHR34473">
    <property type="entry name" value="UPF0699 TRANSMEMBRANE PROTEIN YDBS"/>
    <property type="match status" value="1"/>
</dbReference>
<dbReference type="Pfam" id="PF03703">
    <property type="entry name" value="bPH_2"/>
    <property type="match status" value="1"/>
</dbReference>
<gene>
    <name evidence="3" type="ORF">ABZP26_16115</name>
</gene>
<accession>A0AB39AUL3</accession>
<organism evidence="3">
    <name type="scientific">Pseudoalteromonas sp. SD03</name>
    <dbReference type="NCBI Taxonomy" id="3231719"/>
    <lineage>
        <taxon>Bacteria</taxon>
        <taxon>Pseudomonadati</taxon>
        <taxon>Pseudomonadota</taxon>
        <taxon>Gammaproteobacteria</taxon>
        <taxon>Alteromonadales</taxon>
        <taxon>Pseudoalteromonadaceae</taxon>
        <taxon>Pseudoalteromonas</taxon>
    </lineage>
</organism>
<evidence type="ECO:0000259" key="2">
    <source>
        <dbReference type="Pfam" id="PF03703"/>
    </source>
</evidence>
<dbReference type="EMBL" id="CP162514">
    <property type="protein sequence ID" value="XDH89207.1"/>
    <property type="molecule type" value="Genomic_DNA"/>
</dbReference>
<evidence type="ECO:0000313" key="3">
    <source>
        <dbReference type="EMBL" id="XDH89207.1"/>
    </source>
</evidence>
<keyword evidence="1" id="KW-1133">Transmembrane helix</keyword>